<evidence type="ECO:0000256" key="1">
    <source>
        <dbReference type="SAM" id="MobiDB-lite"/>
    </source>
</evidence>
<name>A0ABQ2V8P7_9ACTN</name>
<gene>
    <name evidence="2" type="ORF">GCM10010211_43120</name>
</gene>
<comment type="caution">
    <text evidence="2">The sequence shown here is derived from an EMBL/GenBank/DDBJ whole genome shotgun (WGS) entry which is preliminary data.</text>
</comment>
<keyword evidence="3" id="KW-1185">Reference proteome</keyword>
<accession>A0ABQ2V8P7</accession>
<feature type="region of interest" description="Disordered" evidence="1">
    <location>
        <begin position="106"/>
        <end position="140"/>
    </location>
</feature>
<evidence type="ECO:0000313" key="2">
    <source>
        <dbReference type="EMBL" id="GGU72661.1"/>
    </source>
</evidence>
<sequence>MCDTVSTGRSTATGGRRTLLLLTLLALLCTALIAGGPAAPPPDARGCAGRTTAALLPGTADLVPGAADRSCTTASQVLAPSQDGARHPGNGFRRMRHASACHLRHQVPTGPGGKAVRQSAGTDSLTTPGHAGSRSVLPAAAAGPSSRVTVLRC</sequence>
<dbReference type="RefSeq" id="WP_189302387.1">
    <property type="nucleotide sequence ID" value="NZ_BMRP01000015.1"/>
</dbReference>
<dbReference type="Proteomes" id="UP000654471">
    <property type="component" value="Unassembled WGS sequence"/>
</dbReference>
<dbReference type="EMBL" id="BMRP01000015">
    <property type="protein sequence ID" value="GGU72661.1"/>
    <property type="molecule type" value="Genomic_DNA"/>
</dbReference>
<evidence type="ECO:0000313" key="3">
    <source>
        <dbReference type="Proteomes" id="UP000654471"/>
    </source>
</evidence>
<organism evidence="2 3">
    <name type="scientific">Streptomyces albospinus</name>
    <dbReference type="NCBI Taxonomy" id="285515"/>
    <lineage>
        <taxon>Bacteria</taxon>
        <taxon>Bacillati</taxon>
        <taxon>Actinomycetota</taxon>
        <taxon>Actinomycetes</taxon>
        <taxon>Kitasatosporales</taxon>
        <taxon>Streptomycetaceae</taxon>
        <taxon>Streptomyces</taxon>
    </lineage>
</organism>
<reference evidence="3" key="1">
    <citation type="journal article" date="2019" name="Int. J. Syst. Evol. Microbiol.">
        <title>The Global Catalogue of Microorganisms (GCM) 10K type strain sequencing project: providing services to taxonomists for standard genome sequencing and annotation.</title>
        <authorList>
            <consortium name="The Broad Institute Genomics Platform"/>
            <consortium name="The Broad Institute Genome Sequencing Center for Infectious Disease"/>
            <person name="Wu L."/>
            <person name="Ma J."/>
        </authorList>
    </citation>
    <scope>NUCLEOTIDE SEQUENCE [LARGE SCALE GENOMIC DNA]</scope>
    <source>
        <strain evidence="3">JCM 3399</strain>
    </source>
</reference>
<proteinExistence type="predicted"/>
<evidence type="ECO:0008006" key="4">
    <source>
        <dbReference type="Google" id="ProtNLM"/>
    </source>
</evidence>
<protein>
    <recommendedName>
        <fullName evidence="4">Secreted protein</fullName>
    </recommendedName>
</protein>